<evidence type="ECO:0000256" key="3">
    <source>
        <dbReference type="ARBA" id="ARBA00022475"/>
    </source>
</evidence>
<evidence type="ECO:0000313" key="8">
    <source>
        <dbReference type="EMBL" id="CAA3009477.1"/>
    </source>
</evidence>
<keyword evidence="7" id="KW-0472">Membrane</keyword>
<dbReference type="Pfam" id="PF03222">
    <property type="entry name" value="Trp_Tyr_perm"/>
    <property type="match status" value="1"/>
</dbReference>
<keyword evidence="9" id="KW-1185">Reference proteome</keyword>
<name>A0A8S0TX65_OLEEU</name>
<dbReference type="InterPro" id="IPR018227">
    <property type="entry name" value="Amino_acid_transport_2"/>
</dbReference>
<comment type="subcellular location">
    <subcellularLocation>
        <location evidence="1">Cell inner membrane</location>
        <topology evidence="1">Multi-pass membrane protein</topology>
    </subcellularLocation>
</comment>
<dbReference type="Gramene" id="OE9A115575T1">
    <property type="protein sequence ID" value="OE9A115575C1"/>
    <property type="gene ID" value="OE9A115575"/>
</dbReference>
<dbReference type="Proteomes" id="UP000594638">
    <property type="component" value="Unassembled WGS sequence"/>
</dbReference>
<evidence type="ECO:0000256" key="2">
    <source>
        <dbReference type="ARBA" id="ARBA00022448"/>
    </source>
</evidence>
<accession>A0A8S0TX65</accession>
<evidence type="ECO:0000256" key="7">
    <source>
        <dbReference type="ARBA" id="ARBA00023136"/>
    </source>
</evidence>
<dbReference type="GO" id="GO:0005886">
    <property type="term" value="C:plasma membrane"/>
    <property type="evidence" value="ECO:0007669"/>
    <property type="project" value="UniProtKB-SubCell"/>
</dbReference>
<organism evidence="8 9">
    <name type="scientific">Olea europaea subsp. europaea</name>
    <dbReference type="NCBI Taxonomy" id="158383"/>
    <lineage>
        <taxon>Eukaryota</taxon>
        <taxon>Viridiplantae</taxon>
        <taxon>Streptophyta</taxon>
        <taxon>Embryophyta</taxon>
        <taxon>Tracheophyta</taxon>
        <taxon>Spermatophyta</taxon>
        <taxon>Magnoliopsida</taxon>
        <taxon>eudicotyledons</taxon>
        <taxon>Gunneridae</taxon>
        <taxon>Pentapetalae</taxon>
        <taxon>asterids</taxon>
        <taxon>lamiids</taxon>
        <taxon>Lamiales</taxon>
        <taxon>Oleaceae</taxon>
        <taxon>Oleeae</taxon>
        <taxon>Olea</taxon>
    </lineage>
</organism>
<comment type="caution">
    <text evidence="8">The sequence shown here is derived from an EMBL/GenBank/DDBJ whole genome shotgun (WGS) entry which is preliminary data.</text>
</comment>
<gene>
    <name evidence="8" type="ORF">OLEA9_A115575</name>
</gene>
<dbReference type="GO" id="GO:0003333">
    <property type="term" value="P:amino acid transmembrane transport"/>
    <property type="evidence" value="ECO:0007669"/>
    <property type="project" value="InterPro"/>
</dbReference>
<keyword evidence="4" id="KW-0997">Cell inner membrane</keyword>
<sequence length="88" mass="9096">MVIVPSLLVSTTVPDAFSAATDIAGGYCMTMLYGVLPPAMAWAMNKKNVQGADPTAISRAEPALVGVGLFACGIVGEQILQDLSMLHS</sequence>
<protein>
    <submittedName>
        <fullName evidence="8">Tryptophan tyrosine permease</fullName>
    </submittedName>
</protein>
<evidence type="ECO:0000256" key="4">
    <source>
        <dbReference type="ARBA" id="ARBA00022519"/>
    </source>
</evidence>
<evidence type="ECO:0000256" key="1">
    <source>
        <dbReference type="ARBA" id="ARBA00004429"/>
    </source>
</evidence>
<dbReference type="AlphaFoldDB" id="A0A8S0TX65"/>
<evidence type="ECO:0000256" key="5">
    <source>
        <dbReference type="ARBA" id="ARBA00022692"/>
    </source>
</evidence>
<dbReference type="OrthoDB" id="2014999at2759"/>
<dbReference type="PANTHER" id="PTHR32195">
    <property type="entry name" value="OS07G0662800 PROTEIN"/>
    <property type="match status" value="1"/>
</dbReference>
<evidence type="ECO:0000313" key="9">
    <source>
        <dbReference type="Proteomes" id="UP000594638"/>
    </source>
</evidence>
<reference evidence="8 9" key="1">
    <citation type="submission" date="2019-12" db="EMBL/GenBank/DDBJ databases">
        <authorList>
            <person name="Alioto T."/>
            <person name="Alioto T."/>
            <person name="Gomez Garrido J."/>
        </authorList>
    </citation>
    <scope>NUCLEOTIDE SEQUENCE [LARGE SCALE GENOMIC DNA]</scope>
</reference>
<dbReference type="Gramene" id="OE9A115575T2">
    <property type="protein sequence ID" value="OE9A115575C2"/>
    <property type="gene ID" value="OE9A115575"/>
</dbReference>
<evidence type="ECO:0000256" key="6">
    <source>
        <dbReference type="ARBA" id="ARBA00022989"/>
    </source>
</evidence>
<dbReference type="PANTHER" id="PTHR32195:SF24">
    <property type="entry name" value="TRYPTOPHAN OR TYROSINE TRANSPORTER PROTEIN"/>
    <property type="match status" value="1"/>
</dbReference>
<keyword evidence="5" id="KW-0812">Transmembrane</keyword>
<keyword evidence="3" id="KW-1003">Cell membrane</keyword>
<proteinExistence type="predicted"/>
<keyword evidence="6" id="KW-1133">Transmembrane helix</keyword>
<dbReference type="EMBL" id="CACTIH010007318">
    <property type="protein sequence ID" value="CAA3009477.1"/>
    <property type="molecule type" value="Genomic_DNA"/>
</dbReference>
<keyword evidence="2" id="KW-0813">Transport</keyword>